<organism evidence="4 5">
    <name type="scientific">Kineosphaera limosa NBRC 100340</name>
    <dbReference type="NCBI Taxonomy" id="1184609"/>
    <lineage>
        <taxon>Bacteria</taxon>
        <taxon>Bacillati</taxon>
        <taxon>Actinomycetota</taxon>
        <taxon>Actinomycetes</taxon>
        <taxon>Micrococcales</taxon>
        <taxon>Dermatophilaceae</taxon>
        <taxon>Kineosphaera</taxon>
    </lineage>
</organism>
<dbReference type="FunFam" id="3.10.129.10:FF:000022">
    <property type="entry name" value="Phenylacetic acid degradation protein"/>
    <property type="match status" value="1"/>
</dbReference>
<proteinExistence type="inferred from homology"/>
<dbReference type="AlphaFoldDB" id="K6WBR6"/>
<reference evidence="4 5" key="1">
    <citation type="submission" date="2012-08" db="EMBL/GenBank/DDBJ databases">
        <title>Whole genome shotgun sequence of Kineosphaera limosa NBRC 100340.</title>
        <authorList>
            <person name="Yoshida I."/>
            <person name="Isaki S."/>
            <person name="Hosoyama A."/>
            <person name="Tsuchikane K."/>
            <person name="Katsumata H."/>
            <person name="Ando Y."/>
            <person name="Ohji S."/>
            <person name="Hamada M."/>
            <person name="Tamura T."/>
            <person name="Yamazoe A."/>
            <person name="Yamazaki S."/>
            <person name="Fujita N."/>
        </authorList>
    </citation>
    <scope>NUCLEOTIDE SEQUENCE [LARGE SCALE GENOMIC DNA]</scope>
    <source>
        <strain evidence="4 5">NBRC 100340</strain>
    </source>
</reference>
<dbReference type="Gene3D" id="3.10.129.10">
    <property type="entry name" value="Hotdog Thioesterase"/>
    <property type="match status" value="1"/>
</dbReference>
<keyword evidence="2" id="KW-0378">Hydrolase</keyword>
<dbReference type="NCBIfam" id="TIGR02286">
    <property type="entry name" value="PaaD"/>
    <property type="match status" value="1"/>
</dbReference>
<keyword evidence="5" id="KW-1185">Reference proteome</keyword>
<evidence type="ECO:0000259" key="3">
    <source>
        <dbReference type="Pfam" id="PF03061"/>
    </source>
</evidence>
<dbReference type="InterPro" id="IPR029069">
    <property type="entry name" value="HotDog_dom_sf"/>
</dbReference>
<dbReference type="InterPro" id="IPR003736">
    <property type="entry name" value="PAAI_dom"/>
</dbReference>
<dbReference type="CDD" id="cd03443">
    <property type="entry name" value="PaaI_thioesterase"/>
    <property type="match status" value="1"/>
</dbReference>
<dbReference type="NCBIfam" id="TIGR00369">
    <property type="entry name" value="unchar_dom_1"/>
    <property type="match status" value="1"/>
</dbReference>
<gene>
    <name evidence="4" type="primary">paaD</name>
    <name evidence="4" type="ORF">KILIM_045_00110</name>
</gene>
<feature type="domain" description="Thioesterase" evidence="3">
    <location>
        <begin position="78"/>
        <end position="147"/>
    </location>
</feature>
<evidence type="ECO:0000313" key="4">
    <source>
        <dbReference type="EMBL" id="GAB96680.1"/>
    </source>
</evidence>
<sequence>MPQTPPPPTSAPDAAWPPDTGPELAFVARMWADDGCSRGLGMRVVEVSLHPGANGSRPLGSATLTMTVTESMVNGHDIAHGGFIFTLCDSAFAVACNAHGHLTVAASCDIDFVAPARLGDELVARAAESAGYGRNGITEVTVHRATDEALIAVFRGRSRTLTRPNPGS</sequence>
<accession>K6WBR6</accession>
<dbReference type="PANTHER" id="PTHR42856:SF1">
    <property type="entry name" value="ACYL-COENZYME A THIOESTERASE PAAI"/>
    <property type="match status" value="1"/>
</dbReference>
<dbReference type="Pfam" id="PF03061">
    <property type="entry name" value="4HBT"/>
    <property type="match status" value="1"/>
</dbReference>
<evidence type="ECO:0000256" key="1">
    <source>
        <dbReference type="ARBA" id="ARBA00008324"/>
    </source>
</evidence>
<dbReference type="InterPro" id="IPR011973">
    <property type="entry name" value="PaaD"/>
</dbReference>
<comment type="similarity">
    <text evidence="1">Belongs to the thioesterase PaaI family.</text>
</comment>
<dbReference type="InterPro" id="IPR006683">
    <property type="entry name" value="Thioestr_dom"/>
</dbReference>
<comment type="caution">
    <text evidence="4">The sequence shown here is derived from an EMBL/GenBank/DDBJ whole genome shotgun (WGS) entry which is preliminary data.</text>
</comment>
<dbReference type="SUPFAM" id="SSF54637">
    <property type="entry name" value="Thioesterase/thiol ester dehydrase-isomerase"/>
    <property type="match status" value="1"/>
</dbReference>
<protein>
    <submittedName>
        <fullName evidence="4">Thioesterase PaaD</fullName>
    </submittedName>
</protein>
<evidence type="ECO:0000256" key="2">
    <source>
        <dbReference type="ARBA" id="ARBA00022801"/>
    </source>
</evidence>
<dbReference type="STRING" id="1184609.KILIM_045_00110"/>
<dbReference type="PANTHER" id="PTHR42856">
    <property type="entry name" value="ACYL-COENZYME A THIOESTERASE PAAI"/>
    <property type="match status" value="1"/>
</dbReference>
<dbReference type="InterPro" id="IPR052723">
    <property type="entry name" value="Acyl-CoA_thioesterase_PaaI"/>
</dbReference>
<dbReference type="eggNOG" id="COG2050">
    <property type="taxonomic scope" value="Bacteria"/>
</dbReference>
<dbReference type="RefSeq" id="WP_006593212.1">
    <property type="nucleotide sequence ID" value="NZ_BAHD01000045.1"/>
</dbReference>
<dbReference type="Proteomes" id="UP000008366">
    <property type="component" value="Unassembled WGS sequence"/>
</dbReference>
<dbReference type="GO" id="GO:0016289">
    <property type="term" value="F:acyl-CoA hydrolase activity"/>
    <property type="evidence" value="ECO:0007669"/>
    <property type="project" value="TreeGrafter"/>
</dbReference>
<name>K6WBR6_9MICO</name>
<dbReference type="EMBL" id="BAHD01000045">
    <property type="protein sequence ID" value="GAB96680.1"/>
    <property type="molecule type" value="Genomic_DNA"/>
</dbReference>
<evidence type="ECO:0000313" key="5">
    <source>
        <dbReference type="Proteomes" id="UP000008366"/>
    </source>
</evidence>